<comment type="caution">
    <text evidence="1">The sequence shown here is derived from an EMBL/GenBank/DDBJ whole genome shotgun (WGS) entry which is preliminary data.</text>
</comment>
<proteinExistence type="predicted"/>
<dbReference type="OrthoDB" id="1740536at2759"/>
<keyword evidence="2" id="KW-1185">Reference proteome</keyword>
<gene>
    <name evidence="1" type="ORF">Taro_033102</name>
</gene>
<dbReference type="Proteomes" id="UP000652761">
    <property type="component" value="Unassembled WGS sequence"/>
</dbReference>
<reference evidence="1" key="1">
    <citation type="submission" date="2017-07" db="EMBL/GenBank/DDBJ databases">
        <title>Taro Niue Genome Assembly and Annotation.</title>
        <authorList>
            <person name="Atibalentja N."/>
            <person name="Keating K."/>
            <person name="Fields C.J."/>
        </authorList>
    </citation>
    <scope>NUCLEOTIDE SEQUENCE</scope>
    <source>
        <strain evidence="1">Niue_2</strain>
        <tissue evidence="1">Leaf</tissue>
    </source>
</reference>
<sequence length="177" mass="20784">MRCKQPPHPEDVVQICKQNLSRHVLEKMIGIEIKSFDRLNKVVVEIKQFLSKYPLAYASSQENRLLGKRPTPADVHIVNLEPFTRQKSEDGSPFAKRMKRNKRGSLQVKMQKPYSFSKDKTQTLFEWACRHNKIVLPEPRRAQDIKKKDDPRFCLYHQLLGHVIEDCYVLKDKIEAL</sequence>
<organism evidence="1 2">
    <name type="scientific">Colocasia esculenta</name>
    <name type="common">Wild taro</name>
    <name type="synonym">Arum esculentum</name>
    <dbReference type="NCBI Taxonomy" id="4460"/>
    <lineage>
        <taxon>Eukaryota</taxon>
        <taxon>Viridiplantae</taxon>
        <taxon>Streptophyta</taxon>
        <taxon>Embryophyta</taxon>
        <taxon>Tracheophyta</taxon>
        <taxon>Spermatophyta</taxon>
        <taxon>Magnoliopsida</taxon>
        <taxon>Liliopsida</taxon>
        <taxon>Araceae</taxon>
        <taxon>Aroideae</taxon>
        <taxon>Colocasieae</taxon>
        <taxon>Colocasia</taxon>
    </lineage>
</organism>
<name>A0A843WBH3_COLES</name>
<dbReference type="EMBL" id="NMUH01002505">
    <property type="protein sequence ID" value="MQM00370.1"/>
    <property type="molecule type" value="Genomic_DNA"/>
</dbReference>
<accession>A0A843WBH3</accession>
<evidence type="ECO:0000313" key="2">
    <source>
        <dbReference type="Proteomes" id="UP000652761"/>
    </source>
</evidence>
<protein>
    <recommendedName>
        <fullName evidence="3">Retrotransposon gag protein</fullName>
    </recommendedName>
</protein>
<dbReference type="AlphaFoldDB" id="A0A843WBH3"/>
<evidence type="ECO:0008006" key="3">
    <source>
        <dbReference type="Google" id="ProtNLM"/>
    </source>
</evidence>
<evidence type="ECO:0000313" key="1">
    <source>
        <dbReference type="EMBL" id="MQM00370.1"/>
    </source>
</evidence>